<dbReference type="EMBL" id="BRYA01000276">
    <property type="protein sequence ID" value="GMI46008.1"/>
    <property type="molecule type" value="Genomic_DNA"/>
</dbReference>
<dbReference type="OrthoDB" id="10602050at2759"/>
<protein>
    <submittedName>
        <fullName evidence="2">Uncharacterized protein</fullName>
    </submittedName>
</protein>
<reference evidence="3" key="1">
    <citation type="journal article" date="2023" name="Commun. Biol.">
        <title>Genome analysis of Parmales, the sister group of diatoms, reveals the evolutionary specialization of diatoms from phago-mixotrophs to photoautotrophs.</title>
        <authorList>
            <person name="Ban H."/>
            <person name="Sato S."/>
            <person name="Yoshikawa S."/>
            <person name="Yamada K."/>
            <person name="Nakamura Y."/>
            <person name="Ichinomiya M."/>
            <person name="Sato N."/>
            <person name="Blanc-Mathieu R."/>
            <person name="Endo H."/>
            <person name="Kuwata A."/>
            <person name="Ogata H."/>
        </authorList>
    </citation>
    <scope>NUCLEOTIDE SEQUENCE [LARGE SCALE GENOMIC DNA]</scope>
</reference>
<proteinExistence type="predicted"/>
<feature type="coiled-coil region" evidence="1">
    <location>
        <begin position="226"/>
        <end position="275"/>
    </location>
</feature>
<keyword evidence="3" id="KW-1185">Reference proteome</keyword>
<dbReference type="Proteomes" id="UP001165065">
    <property type="component" value="Unassembled WGS sequence"/>
</dbReference>
<feature type="coiled-coil region" evidence="1">
    <location>
        <begin position="371"/>
        <end position="426"/>
    </location>
</feature>
<organism evidence="2 3">
    <name type="scientific">Triparma columacea</name>
    <dbReference type="NCBI Taxonomy" id="722753"/>
    <lineage>
        <taxon>Eukaryota</taxon>
        <taxon>Sar</taxon>
        <taxon>Stramenopiles</taxon>
        <taxon>Ochrophyta</taxon>
        <taxon>Bolidophyceae</taxon>
        <taxon>Parmales</taxon>
        <taxon>Triparmaceae</taxon>
        <taxon>Triparma</taxon>
    </lineage>
</organism>
<comment type="caution">
    <text evidence="2">The sequence shown here is derived from an EMBL/GenBank/DDBJ whole genome shotgun (WGS) entry which is preliminary data.</text>
</comment>
<dbReference type="AlphaFoldDB" id="A0A9W7GL45"/>
<accession>A0A9W7GL45</accession>
<name>A0A9W7GL45_9STRA</name>
<evidence type="ECO:0000256" key="1">
    <source>
        <dbReference type="SAM" id="Coils"/>
    </source>
</evidence>
<keyword evidence="1" id="KW-0175">Coiled coil</keyword>
<gene>
    <name evidence="2" type="ORF">TrCOL_g12725</name>
</gene>
<sequence>MPKRTAKLRTVQNGKPLISTKGSEIFNDGSPGGGMLGIVASFANPKALLILALLKKSIHKTCKPYLAKLAKSTLTELMKPPGPEDRDRLNNYQRKTLHRLTGYADPAVVLSALLGRKCAFCGKSYTGGINNGFGILCHETKECSLLREKEINPYYMGNEDYPGLEESHVISEIVLQNDRLGYAGGRHGRGQYEYTTVLKKGIEGWVPDVGDDGEALTLRGYEENYADEIKESRRAIKMEKEAEEKAREERKRKRIENEEKAAKKLKTDIDGMRSELGSSAQVLTEVQARFSTLTSEDRRFQSLPVKIVVLVSAAVELDAIPLPSNENSLVYNEIARTTTFTKTGGFKIGETRYGTGKGKRVKARDALVTLYNESLKSVNEMLAEKERLRAEAERLRVKKERLRVEKERLRVEKERLRVEKEKKRLHTALESFGKVLEGTRLTEEQRQARMAEFKANDGKLVCQSKSKDCCNAAALNCDYILCGHCCKAPDCSRHGFSLGSVKSKEEKAEEAKEAGKIIAERAMMKKKEEEKNE</sequence>
<evidence type="ECO:0000313" key="3">
    <source>
        <dbReference type="Proteomes" id="UP001165065"/>
    </source>
</evidence>
<evidence type="ECO:0000313" key="2">
    <source>
        <dbReference type="EMBL" id="GMI46008.1"/>
    </source>
</evidence>